<protein>
    <submittedName>
        <fullName evidence="1">Uncharacterized protein</fullName>
    </submittedName>
</protein>
<sequence>MSGTSRIEKEIFLEIEKTLTKRQGKIKEIQKKIKEIEENKISLSFCISFFTSLNDLQGDYLLVEQKLQFLTGYMQCTKNLANQTKEEEFPSIYEEINLQKEQLHELSLKIFAMENKE</sequence>
<reference evidence="1 2" key="1">
    <citation type="submission" date="2017-02" db="EMBL/GenBank/DDBJ databases">
        <authorList>
            <person name="Peterson S.W."/>
        </authorList>
    </citation>
    <scope>NUCLEOTIDE SEQUENCE [LARGE SCALE GENOMIC DNA]</scope>
    <source>
        <strain evidence="1 2">ATCC BAA-1030</strain>
    </source>
</reference>
<organism evidence="1 2">
    <name type="scientific">Pilibacter termitis</name>
    <dbReference type="NCBI Taxonomy" id="263852"/>
    <lineage>
        <taxon>Bacteria</taxon>
        <taxon>Bacillati</taxon>
        <taxon>Bacillota</taxon>
        <taxon>Bacilli</taxon>
        <taxon>Lactobacillales</taxon>
        <taxon>Enterococcaceae</taxon>
        <taxon>Pilibacter</taxon>
    </lineage>
</organism>
<accession>A0A1T4NSJ7</accession>
<gene>
    <name evidence="1" type="ORF">SAMN02745116_01535</name>
</gene>
<evidence type="ECO:0000313" key="2">
    <source>
        <dbReference type="Proteomes" id="UP000190328"/>
    </source>
</evidence>
<dbReference type="EMBL" id="FUXI01000016">
    <property type="protein sequence ID" value="SJZ82097.1"/>
    <property type="molecule type" value="Genomic_DNA"/>
</dbReference>
<name>A0A1T4NSJ7_9ENTE</name>
<proteinExistence type="predicted"/>
<dbReference type="Proteomes" id="UP000190328">
    <property type="component" value="Unassembled WGS sequence"/>
</dbReference>
<evidence type="ECO:0000313" key="1">
    <source>
        <dbReference type="EMBL" id="SJZ82097.1"/>
    </source>
</evidence>
<dbReference type="AlphaFoldDB" id="A0A1T4NSJ7"/>
<dbReference type="STRING" id="263852.SAMN02745116_01535"/>
<keyword evidence="2" id="KW-1185">Reference proteome</keyword>